<dbReference type="EMBL" id="BKCJ010000414">
    <property type="protein sequence ID" value="GEU32964.1"/>
    <property type="molecule type" value="Genomic_DNA"/>
</dbReference>
<organism evidence="1">
    <name type="scientific">Tanacetum cinerariifolium</name>
    <name type="common">Dalmatian daisy</name>
    <name type="synonym">Chrysanthemum cinerariifolium</name>
    <dbReference type="NCBI Taxonomy" id="118510"/>
    <lineage>
        <taxon>Eukaryota</taxon>
        <taxon>Viridiplantae</taxon>
        <taxon>Streptophyta</taxon>
        <taxon>Embryophyta</taxon>
        <taxon>Tracheophyta</taxon>
        <taxon>Spermatophyta</taxon>
        <taxon>Magnoliopsida</taxon>
        <taxon>eudicotyledons</taxon>
        <taxon>Gunneridae</taxon>
        <taxon>Pentapetalae</taxon>
        <taxon>asterids</taxon>
        <taxon>campanulids</taxon>
        <taxon>Asterales</taxon>
        <taxon>Asteraceae</taxon>
        <taxon>Asteroideae</taxon>
        <taxon>Anthemideae</taxon>
        <taxon>Anthemidinae</taxon>
        <taxon>Tanacetum</taxon>
    </lineage>
</organism>
<name>A0A6L2JB96_TANCI</name>
<protein>
    <submittedName>
        <fullName evidence="1">Transposase, Ptta/En/Spm, transposase, Tnp1/En/Spm-like protein</fullName>
    </submittedName>
</protein>
<gene>
    <name evidence="1" type="ORF">Tci_004942</name>
</gene>
<accession>A0A6L2JB96</accession>
<evidence type="ECO:0000313" key="1">
    <source>
        <dbReference type="EMBL" id="GEU32964.1"/>
    </source>
</evidence>
<dbReference type="AlphaFoldDB" id="A0A6L2JB96"/>
<proteinExistence type="predicted"/>
<reference evidence="1" key="1">
    <citation type="journal article" date="2019" name="Sci. Rep.">
        <title>Draft genome of Tanacetum cinerariifolium, the natural source of mosquito coil.</title>
        <authorList>
            <person name="Yamashiro T."/>
            <person name="Shiraishi A."/>
            <person name="Satake H."/>
            <person name="Nakayama K."/>
        </authorList>
    </citation>
    <scope>NUCLEOTIDE SEQUENCE</scope>
</reference>
<sequence length="190" mass="21288">MIIKKDSEIVKEKVERKSIALKAKKESSDEKCSTSGSEDEEYVMANGKSDRNSLDVATLIILLENVLNHRKTRTKELLSKALRVIAVKKMMRRPRFAGLSWGEWEIVGKSGGVWWNGAGSGEVEVTAVVRKSSGQTSPLVDDDLDEEEAIKVIEKNLENDIVDETLKIDEILNIKESRNHLLENVIGNLK</sequence>
<comment type="caution">
    <text evidence="1">The sequence shown here is derived from an EMBL/GenBank/DDBJ whole genome shotgun (WGS) entry which is preliminary data.</text>
</comment>